<dbReference type="RefSeq" id="WP_249304426.1">
    <property type="nucleotide sequence ID" value="NZ_CP060634.1"/>
</dbReference>
<dbReference type="EC" id="2.7.13.3" evidence="2"/>
<protein>
    <recommendedName>
        <fullName evidence="2">histidine kinase</fullName>
        <ecNumber evidence="2">2.7.13.3</ecNumber>
    </recommendedName>
</protein>
<evidence type="ECO:0000256" key="9">
    <source>
        <dbReference type="SAM" id="Phobius"/>
    </source>
</evidence>
<evidence type="ECO:0000256" key="1">
    <source>
        <dbReference type="ARBA" id="ARBA00000085"/>
    </source>
</evidence>
<keyword evidence="9" id="KW-1133">Transmembrane helix</keyword>
<evidence type="ECO:0000256" key="7">
    <source>
        <dbReference type="ARBA" id="ARBA00022840"/>
    </source>
</evidence>
<dbReference type="SUPFAM" id="SSF47384">
    <property type="entry name" value="Homodimeric domain of signal transducing histidine kinase"/>
    <property type="match status" value="1"/>
</dbReference>
<dbReference type="Gene3D" id="1.10.287.130">
    <property type="match status" value="1"/>
</dbReference>
<feature type="transmembrane region" description="Helical" evidence="9">
    <location>
        <begin position="176"/>
        <end position="194"/>
    </location>
</feature>
<gene>
    <name evidence="11" type="ORF">H9Q78_06450</name>
</gene>
<evidence type="ECO:0000256" key="3">
    <source>
        <dbReference type="ARBA" id="ARBA00022553"/>
    </source>
</evidence>
<dbReference type="InterPro" id="IPR004358">
    <property type="entry name" value="Sig_transdc_His_kin-like_C"/>
</dbReference>
<dbReference type="KEGG" id="qdo:H9Q78_06450"/>
<dbReference type="PANTHER" id="PTHR43065:SF10">
    <property type="entry name" value="PEROXIDE STRESS-ACTIVATED HISTIDINE KINASE MAK3"/>
    <property type="match status" value="1"/>
</dbReference>
<dbReference type="InterPro" id="IPR005467">
    <property type="entry name" value="His_kinase_dom"/>
</dbReference>
<dbReference type="PRINTS" id="PR00344">
    <property type="entry name" value="BCTRLSENSOR"/>
</dbReference>
<dbReference type="SUPFAM" id="SSF55874">
    <property type="entry name" value="ATPase domain of HSP90 chaperone/DNA topoisomerase II/histidine kinase"/>
    <property type="match status" value="1"/>
</dbReference>
<dbReference type="SMART" id="SM00387">
    <property type="entry name" value="HATPase_c"/>
    <property type="match status" value="1"/>
</dbReference>
<keyword evidence="12" id="KW-1185">Reference proteome</keyword>
<dbReference type="Gene3D" id="3.30.450.20">
    <property type="entry name" value="PAS domain"/>
    <property type="match status" value="1"/>
</dbReference>
<evidence type="ECO:0000256" key="5">
    <source>
        <dbReference type="ARBA" id="ARBA00022741"/>
    </source>
</evidence>
<organism evidence="11 12">
    <name type="scientific">Qiania dongpingensis</name>
    <dbReference type="NCBI Taxonomy" id="2763669"/>
    <lineage>
        <taxon>Bacteria</taxon>
        <taxon>Bacillati</taxon>
        <taxon>Bacillota</taxon>
        <taxon>Clostridia</taxon>
        <taxon>Lachnospirales</taxon>
        <taxon>Lachnospiraceae</taxon>
        <taxon>Qiania</taxon>
    </lineage>
</organism>
<comment type="catalytic activity">
    <reaction evidence="1">
        <text>ATP + protein L-histidine = ADP + protein N-phospho-L-histidine.</text>
        <dbReference type="EC" id="2.7.13.3"/>
    </reaction>
</comment>
<dbReference type="Pfam" id="PF16927">
    <property type="entry name" value="HisKA_7TM"/>
    <property type="match status" value="1"/>
</dbReference>
<dbReference type="InterPro" id="IPR003594">
    <property type="entry name" value="HATPase_dom"/>
</dbReference>
<dbReference type="InterPro" id="IPR036890">
    <property type="entry name" value="HATPase_C_sf"/>
</dbReference>
<reference evidence="11 12" key="1">
    <citation type="submission" date="2020-08" db="EMBL/GenBank/DDBJ databases">
        <authorList>
            <person name="Liu C."/>
            <person name="Sun Q."/>
        </authorList>
    </citation>
    <scope>NUCLEOTIDE SEQUENCE [LARGE SCALE GENOMIC DNA]</scope>
    <source>
        <strain evidence="11 12">NSJ-38</strain>
    </source>
</reference>
<keyword evidence="9" id="KW-0472">Membrane</keyword>
<dbReference type="PANTHER" id="PTHR43065">
    <property type="entry name" value="SENSOR HISTIDINE KINASE"/>
    <property type="match status" value="1"/>
</dbReference>
<dbReference type="GO" id="GO:0005524">
    <property type="term" value="F:ATP binding"/>
    <property type="evidence" value="ECO:0007669"/>
    <property type="project" value="UniProtKB-KW"/>
</dbReference>
<feature type="transmembrane region" description="Helical" evidence="9">
    <location>
        <begin position="37"/>
        <end position="57"/>
    </location>
</feature>
<evidence type="ECO:0000256" key="4">
    <source>
        <dbReference type="ARBA" id="ARBA00022679"/>
    </source>
</evidence>
<dbReference type="Pfam" id="PF02518">
    <property type="entry name" value="HATPase_c"/>
    <property type="match status" value="1"/>
</dbReference>
<evidence type="ECO:0000259" key="10">
    <source>
        <dbReference type="PROSITE" id="PS50109"/>
    </source>
</evidence>
<feature type="transmembrane region" description="Helical" evidence="9">
    <location>
        <begin position="137"/>
        <end position="164"/>
    </location>
</feature>
<keyword evidence="7" id="KW-0067">ATP-binding</keyword>
<sequence>MVSNLSMVIFICALVAIIAFVIWSVRSKRMHLLHKLYLCLAVCYAIWIIPLIGIRFTSPDNKAMMFFWDCLMQPGGVLSPPIYLCIAIVFIYGYEKMTRGLKALFIVPVLTILISWTNPLHHLQYQVFSTVRSEIVFGPYVIVGGICSYACLMAAIIVVARFALKNRSVLYLKQSLLLAVSGLCPLVVSIIATFSRMEIPITATPMSFMIPLILNGIAIYQLHLLDIRPIANRHILDWISDGYLVVSDKGLVISYNRRFASLFASEYGIAENRYLGDCVREEDISKKTAIYNMITAIEASREANSTISYEQAVTSQEEDGVQKSYYVTDVSPLVLNDKIAGFVVLFKDVTQLKKSMRQLQDSQERMMEQERLAFLGQMIGGLAHNLKTPIMGISGCISAVEALVDECEESLTDSQVTEEDYREIYGEMREWFQKMRESSAYMSDIITAIKGQAANVNTDEDSTFTIDEMLKRSMLLMRHELLSGGCRMVTEYDQTKEITLRGDINNLIQVLDNLLSNAIYAQKQAGGGDITVKIDYDEESLHISVKDRGPGVSPNVKDRLFKAMVTSKGTMGTGLGLYISSAVVRGKFGGIMWHEDNPEGGAVFGISIPRNLVHISNVVKKKEGGAN</sequence>
<dbReference type="Proteomes" id="UP000515823">
    <property type="component" value="Chromosome"/>
</dbReference>
<accession>A0A7G9G7G9</accession>
<dbReference type="EMBL" id="CP060634">
    <property type="protein sequence ID" value="QNM06751.1"/>
    <property type="molecule type" value="Genomic_DNA"/>
</dbReference>
<name>A0A7G9G7G9_9FIRM</name>
<evidence type="ECO:0000313" key="12">
    <source>
        <dbReference type="Proteomes" id="UP000515823"/>
    </source>
</evidence>
<feature type="transmembrane region" description="Helical" evidence="9">
    <location>
        <begin position="77"/>
        <end position="94"/>
    </location>
</feature>
<keyword evidence="5" id="KW-0547">Nucleotide-binding</keyword>
<proteinExistence type="predicted"/>
<evidence type="ECO:0000313" key="11">
    <source>
        <dbReference type="EMBL" id="QNM06751.1"/>
    </source>
</evidence>
<feature type="domain" description="Histidine kinase" evidence="10">
    <location>
        <begin position="381"/>
        <end position="612"/>
    </location>
</feature>
<feature type="transmembrane region" description="Helical" evidence="9">
    <location>
        <begin position="101"/>
        <end position="117"/>
    </location>
</feature>
<dbReference type="InterPro" id="IPR031621">
    <property type="entry name" value="HisKA_7TM"/>
</dbReference>
<keyword evidence="6" id="KW-0418">Kinase</keyword>
<evidence type="ECO:0000256" key="2">
    <source>
        <dbReference type="ARBA" id="ARBA00012438"/>
    </source>
</evidence>
<evidence type="ECO:0000256" key="8">
    <source>
        <dbReference type="ARBA" id="ARBA00023012"/>
    </source>
</evidence>
<keyword evidence="8" id="KW-0902">Two-component regulatory system</keyword>
<dbReference type="Gene3D" id="3.30.565.10">
    <property type="entry name" value="Histidine kinase-like ATPase, C-terminal domain"/>
    <property type="match status" value="1"/>
</dbReference>
<dbReference type="GO" id="GO:0000155">
    <property type="term" value="F:phosphorelay sensor kinase activity"/>
    <property type="evidence" value="ECO:0007669"/>
    <property type="project" value="InterPro"/>
</dbReference>
<keyword evidence="3" id="KW-0597">Phosphoprotein</keyword>
<feature type="transmembrane region" description="Helical" evidence="9">
    <location>
        <begin position="6"/>
        <end position="25"/>
    </location>
</feature>
<keyword evidence="9" id="KW-0812">Transmembrane</keyword>
<dbReference type="PROSITE" id="PS50109">
    <property type="entry name" value="HIS_KIN"/>
    <property type="match status" value="1"/>
</dbReference>
<dbReference type="InterPro" id="IPR036097">
    <property type="entry name" value="HisK_dim/P_sf"/>
</dbReference>
<keyword evidence="4" id="KW-0808">Transferase</keyword>
<dbReference type="AlphaFoldDB" id="A0A7G9G7G9"/>
<evidence type="ECO:0000256" key="6">
    <source>
        <dbReference type="ARBA" id="ARBA00022777"/>
    </source>
</evidence>